<dbReference type="GO" id="GO:0003677">
    <property type="term" value="F:DNA binding"/>
    <property type="evidence" value="ECO:0007669"/>
    <property type="project" value="InterPro"/>
</dbReference>
<dbReference type="Gene3D" id="1.10.260.40">
    <property type="entry name" value="lambda repressor-like DNA-binding domains"/>
    <property type="match status" value="1"/>
</dbReference>
<evidence type="ECO:0000259" key="1">
    <source>
        <dbReference type="PROSITE" id="PS50943"/>
    </source>
</evidence>
<dbReference type="InterPro" id="IPR001387">
    <property type="entry name" value="Cro/C1-type_HTH"/>
</dbReference>
<dbReference type="PROSITE" id="PS50943">
    <property type="entry name" value="HTH_CROC1"/>
    <property type="match status" value="1"/>
</dbReference>
<accession>A0A0M4RQ74</accession>
<dbReference type="Pfam" id="PF13560">
    <property type="entry name" value="HTH_31"/>
    <property type="match status" value="1"/>
</dbReference>
<dbReference type="CDD" id="cd00093">
    <property type="entry name" value="HTH_XRE"/>
    <property type="match status" value="1"/>
</dbReference>
<sequence>MINPTGMTTGERIRYYRTKTGRTQAAVAGLVGRSEDWLSKVERNVIGIDSLAMLTRLAREFGLTNVGDLVGGTAVDLSLGADEHPSVPNIRRALNTPPSLLGIGLPGDALTGQQLAERVVEAWGIYENETERYAPVGEMLPGLLAEAYSTLRQTTGEDELAATRALVSLLHLHQVFLRRVGERKLSLRAADRAMQIADQTGDPALIAAAAWNVCGILTSSGEVGDSLDLARETIAHCRPGDDATPEHLSAYGALHLAGVIAAVRHSKAPAAWDLLRGADSVADRLGVDRNDFHTSFGPTNVSMHGVHLAAEEGDISEALRLADDVDVPEPGGVLPLERTTRYLVEVMHANRLNGDQYATLHMLRQIMEASPEEIRYFPLVREAVQTLMKRPRPHMRTELHKIAEHVGVLA</sequence>
<dbReference type="RefSeq" id="YP_009213153.1">
    <property type="nucleotide sequence ID" value="NC_028952.1"/>
</dbReference>
<evidence type="ECO:0000313" key="2">
    <source>
        <dbReference type="EMBL" id="ALF00157.1"/>
    </source>
</evidence>
<dbReference type="EMBL" id="KT221034">
    <property type="protein sequence ID" value="ALF00157.1"/>
    <property type="molecule type" value="Genomic_DNA"/>
</dbReference>
<proteinExistence type="predicted"/>
<dbReference type="OrthoDB" id="29524at10239"/>
<protein>
    <recommendedName>
        <fullName evidence="1">HTH cro/C1-type domain-containing protein</fullName>
    </recommendedName>
</protein>
<feature type="domain" description="HTH cro/C1-type" evidence="1">
    <location>
        <begin position="13"/>
        <end position="69"/>
    </location>
</feature>
<keyword evidence="3" id="KW-1185">Reference proteome</keyword>
<gene>
    <name evidence="2" type="ORF">SF3_260</name>
</gene>
<dbReference type="GeneID" id="26639371"/>
<evidence type="ECO:0000313" key="3">
    <source>
        <dbReference type="Proteomes" id="UP000202764"/>
    </source>
</evidence>
<dbReference type="Proteomes" id="UP000202764">
    <property type="component" value="Segment"/>
</dbReference>
<dbReference type="KEGG" id="vg:26639371"/>
<name>A0A0M4RQ74_9CAUD</name>
<organism evidence="2 3">
    <name type="scientific">Streptomyces phage SF3</name>
    <dbReference type="NCBI Taxonomy" id="1690818"/>
    <lineage>
        <taxon>Viruses</taxon>
        <taxon>Duplodnaviria</taxon>
        <taxon>Heunggongvirae</taxon>
        <taxon>Uroviricota</taxon>
        <taxon>Caudoviricetes</taxon>
        <taxon>Siftrevirus</taxon>
        <taxon>Siftrevirus SF3</taxon>
    </lineage>
</organism>
<dbReference type="InterPro" id="IPR010982">
    <property type="entry name" value="Lambda_DNA-bd_dom_sf"/>
</dbReference>
<reference evidence="2 3" key="1">
    <citation type="submission" date="2015-06" db="EMBL/GenBank/DDBJ databases">
        <title>Complete genomic sequence analysis of two virulent actinophages of Streptomyces flavovirens.</title>
        <authorList>
            <person name="Sharaf A."/>
            <person name="Marie E."/>
            <person name="ElBaz R."/>
            <person name="Elmaghraby I."/>
            <person name="Mercati F."/>
        </authorList>
    </citation>
    <scope>NUCLEOTIDE SEQUENCE [LARGE SCALE GENOMIC DNA]</scope>
</reference>
<dbReference type="SUPFAM" id="SSF47413">
    <property type="entry name" value="lambda repressor-like DNA-binding domains"/>
    <property type="match status" value="1"/>
</dbReference>